<evidence type="ECO:0000313" key="1">
    <source>
        <dbReference type="EMBL" id="KAG6294010.1"/>
    </source>
</evidence>
<keyword evidence="2" id="KW-1185">Reference proteome</keyword>
<comment type="caution">
    <text evidence="1">The sequence shown here is derived from an EMBL/GenBank/DDBJ whole genome shotgun (WGS) entry which is preliminary data.</text>
</comment>
<evidence type="ECO:0000313" key="2">
    <source>
        <dbReference type="Proteomes" id="UP000707071"/>
    </source>
</evidence>
<protein>
    <submittedName>
        <fullName evidence="1">Uncharacterized protein</fullName>
    </submittedName>
</protein>
<organism evidence="1 2">
    <name type="scientific">Claviceps aff. purpurea</name>
    <dbReference type="NCBI Taxonomy" id="1967640"/>
    <lineage>
        <taxon>Eukaryota</taxon>
        <taxon>Fungi</taxon>
        <taxon>Dikarya</taxon>
        <taxon>Ascomycota</taxon>
        <taxon>Pezizomycotina</taxon>
        <taxon>Sordariomycetes</taxon>
        <taxon>Hypocreomycetidae</taxon>
        <taxon>Hypocreales</taxon>
        <taxon>Clavicipitaceae</taxon>
        <taxon>Claviceps</taxon>
    </lineage>
</organism>
<dbReference type="AlphaFoldDB" id="A0A9P7QFC6"/>
<name>A0A9P7QFC6_9HYPO</name>
<accession>A0A9P7QFC6</accession>
<dbReference type="EMBL" id="SRRH01000229">
    <property type="protein sequence ID" value="KAG6294010.1"/>
    <property type="molecule type" value="Genomic_DNA"/>
</dbReference>
<dbReference type="Proteomes" id="UP000707071">
    <property type="component" value="Unassembled WGS sequence"/>
</dbReference>
<reference evidence="1 2" key="1">
    <citation type="journal article" date="2020" name="bioRxiv">
        <title>Whole genome comparisons of ergot fungi reveals the divergence and evolution of species within the genus Claviceps are the result of varying mechanisms driving genome evolution and host range expansion.</title>
        <authorList>
            <person name="Wyka S.A."/>
            <person name="Mondo S.J."/>
            <person name="Liu M."/>
            <person name="Dettman J."/>
            <person name="Nalam V."/>
            <person name="Broders K.D."/>
        </authorList>
    </citation>
    <scope>NUCLEOTIDE SEQUENCE [LARGE SCALE GENOMIC DNA]</scope>
    <source>
        <strain evidence="1 2">Clav52</strain>
    </source>
</reference>
<gene>
    <name evidence="1" type="ORF">E4U09_002749</name>
</gene>
<sequence length="103" mass="11929">MSEIYARDHQMAARQCFGNFMQGVISLQLRKRFDKVAALILTTSSHQRPPSHVNPLRPLLGLGRRLLVRDIGQTEQRTQWIHVAGRTLVRRCRQDQGRHFVEA</sequence>
<proteinExistence type="predicted"/>